<dbReference type="EMBL" id="JYNL01000009">
    <property type="protein sequence ID" value="KMO82387.1"/>
    <property type="molecule type" value="Genomic_DNA"/>
</dbReference>
<proteinExistence type="predicted"/>
<evidence type="ECO:0000256" key="1">
    <source>
        <dbReference type="SAM" id="Phobius"/>
    </source>
</evidence>
<comment type="caution">
    <text evidence="2">The sequence shown here is derived from an EMBL/GenBank/DDBJ whole genome shotgun (WGS) entry which is preliminary data.</text>
</comment>
<keyword evidence="1" id="KW-0472">Membrane</keyword>
<dbReference type="STRING" id="37916.MCHLDSM_01010"/>
<protein>
    <submittedName>
        <fullName evidence="2">Uncharacterized protein</fullName>
    </submittedName>
</protein>
<keyword evidence="3" id="KW-1185">Reference proteome</keyword>
<feature type="transmembrane region" description="Helical" evidence="1">
    <location>
        <begin position="59"/>
        <end position="76"/>
    </location>
</feature>
<name>A0A0J6WL02_9MYCO</name>
<keyword evidence="1" id="KW-0812">Transmembrane</keyword>
<organism evidence="2 3">
    <name type="scientific">Mycolicibacterium chlorophenolicum</name>
    <dbReference type="NCBI Taxonomy" id="37916"/>
    <lineage>
        <taxon>Bacteria</taxon>
        <taxon>Bacillati</taxon>
        <taxon>Actinomycetota</taxon>
        <taxon>Actinomycetes</taxon>
        <taxon>Mycobacteriales</taxon>
        <taxon>Mycobacteriaceae</taxon>
        <taxon>Mycolicibacterium</taxon>
    </lineage>
</organism>
<dbReference type="RefSeq" id="WP_048469015.1">
    <property type="nucleotide sequence ID" value="NZ_JYNL01000009.1"/>
</dbReference>
<accession>A0A0J6WL02</accession>
<gene>
    <name evidence="2" type="ORF">MCHLDSM_01010</name>
</gene>
<reference evidence="2 3" key="1">
    <citation type="journal article" date="2015" name="Genome Biol. Evol.">
        <title>Characterization of Three Mycobacterium spp. with Potential Use in Bioremediation by Genome Sequencing and Comparative Genomics.</title>
        <authorList>
            <person name="Das S."/>
            <person name="Pettersson B.M."/>
            <person name="Behra P.R."/>
            <person name="Ramesh M."/>
            <person name="Dasgupta S."/>
            <person name="Bhattacharya A."/>
            <person name="Kirsebom L.A."/>
        </authorList>
    </citation>
    <scope>NUCLEOTIDE SEQUENCE [LARGE SCALE GENOMIC DNA]</scope>
    <source>
        <strain evidence="2 3">DSM 43826</strain>
    </source>
</reference>
<sequence>MAMTDILDAVLNRVDPHSSYVTMTASAGAAAHVTLRTIRAARRLVLRPIRIAVRFIRGLLAYAIVIGSVWALLHYIR</sequence>
<dbReference type="Proteomes" id="UP000036513">
    <property type="component" value="Unassembled WGS sequence"/>
</dbReference>
<evidence type="ECO:0000313" key="3">
    <source>
        <dbReference type="Proteomes" id="UP000036513"/>
    </source>
</evidence>
<dbReference type="AlphaFoldDB" id="A0A0J6WL02"/>
<dbReference type="PATRIC" id="fig|37916.4.peg.878"/>
<evidence type="ECO:0000313" key="2">
    <source>
        <dbReference type="EMBL" id="KMO82387.1"/>
    </source>
</evidence>
<keyword evidence="1" id="KW-1133">Transmembrane helix</keyword>